<dbReference type="Proteomes" id="UP000011087">
    <property type="component" value="Unassembled WGS sequence"/>
</dbReference>
<proteinExistence type="predicted"/>
<dbReference type="InterPro" id="IPR029058">
    <property type="entry name" value="AB_hydrolase_fold"/>
</dbReference>
<dbReference type="Gene3D" id="3.40.50.1820">
    <property type="entry name" value="alpha/beta hydrolase"/>
    <property type="match status" value="1"/>
</dbReference>
<dbReference type="EnsemblProtists" id="EKX32569">
    <property type="protein sequence ID" value="EKX32569"/>
    <property type="gene ID" value="GUITHDRAFT_82161"/>
</dbReference>
<reference evidence="2" key="1">
    <citation type="journal article" date="2012" name="Nature">
        <title>Algal genomes reveal evolutionary mosaicism and the fate of nucleomorphs.</title>
        <authorList>
            <consortium name="DOE Joint Genome Institute"/>
            <person name="Curtis B.A."/>
            <person name="Tanifuji G."/>
            <person name="Burki F."/>
            <person name="Gruber A."/>
            <person name="Irimia M."/>
            <person name="Maruyama S."/>
            <person name="Arias M.C."/>
            <person name="Ball S.G."/>
            <person name="Gile G.H."/>
            <person name="Hirakawa Y."/>
            <person name="Hopkins J.F."/>
            <person name="Kuo A."/>
            <person name="Rensing S.A."/>
            <person name="Schmutz J."/>
            <person name="Symeonidi A."/>
            <person name="Elias M."/>
            <person name="Eveleigh R.J."/>
            <person name="Herman E.K."/>
            <person name="Klute M.J."/>
            <person name="Nakayama T."/>
            <person name="Obornik M."/>
            <person name="Reyes-Prieto A."/>
            <person name="Armbrust E.V."/>
            <person name="Aves S.J."/>
            <person name="Beiko R.G."/>
            <person name="Coutinho P."/>
            <person name="Dacks J.B."/>
            <person name="Durnford D.G."/>
            <person name="Fast N.M."/>
            <person name="Green B.R."/>
            <person name="Grisdale C.J."/>
            <person name="Hempel F."/>
            <person name="Henrissat B."/>
            <person name="Hoppner M.P."/>
            <person name="Ishida K."/>
            <person name="Kim E."/>
            <person name="Koreny L."/>
            <person name="Kroth P.G."/>
            <person name="Liu Y."/>
            <person name="Malik S.B."/>
            <person name="Maier U.G."/>
            <person name="McRose D."/>
            <person name="Mock T."/>
            <person name="Neilson J.A."/>
            <person name="Onodera N.T."/>
            <person name="Poole A.M."/>
            <person name="Pritham E.J."/>
            <person name="Richards T.A."/>
            <person name="Rocap G."/>
            <person name="Roy S.W."/>
            <person name="Sarai C."/>
            <person name="Schaack S."/>
            <person name="Shirato S."/>
            <person name="Slamovits C.H."/>
            <person name="Spencer D.F."/>
            <person name="Suzuki S."/>
            <person name="Worden A.Z."/>
            <person name="Zauner S."/>
            <person name="Barry K."/>
            <person name="Bell C."/>
            <person name="Bharti A.K."/>
            <person name="Crow J.A."/>
            <person name="Grimwood J."/>
            <person name="Kramer R."/>
            <person name="Lindquist E."/>
            <person name="Lucas S."/>
            <person name="Salamov A."/>
            <person name="McFadden G.I."/>
            <person name="Lane C.E."/>
            <person name="Keeling P.J."/>
            <person name="Gray M.W."/>
            <person name="Grigoriev I.V."/>
            <person name="Archibald J.M."/>
        </authorList>
    </citation>
    <scope>NUCLEOTIDE SEQUENCE</scope>
    <source>
        <strain evidence="2">CCMP2712</strain>
    </source>
</reference>
<keyword evidence="2" id="KW-1185">Reference proteome</keyword>
<dbReference type="AlphaFoldDB" id="A0A0C3SLN1"/>
<evidence type="ECO:0000313" key="1">
    <source>
        <dbReference type="EnsemblProtists" id="EKX32569"/>
    </source>
</evidence>
<accession>A0A0C3SLN1</accession>
<organism evidence="1 2">
    <name type="scientific">Guillardia theta (strain CCMP2712)</name>
    <name type="common">Cryptophyte</name>
    <dbReference type="NCBI Taxonomy" id="905079"/>
    <lineage>
        <taxon>Eukaryota</taxon>
        <taxon>Cryptophyceae</taxon>
        <taxon>Pyrenomonadales</taxon>
        <taxon>Geminigeraceae</taxon>
        <taxon>Guillardia</taxon>
    </lineage>
</organism>
<name>A0A0C3SLN1_GUITC</name>
<protein>
    <submittedName>
        <fullName evidence="1">Uncharacterized protein</fullName>
    </submittedName>
</protein>
<evidence type="ECO:0000313" key="2">
    <source>
        <dbReference type="Proteomes" id="UP000011087"/>
    </source>
</evidence>
<dbReference type="PANTHER" id="PTHR12277:SF197">
    <property type="entry name" value="CHROMOSOME UNDETERMINED SCAFFOLD_38, WHOLE GENOME SHOTGUN SEQUENCE"/>
    <property type="match status" value="1"/>
</dbReference>
<sequence length="204" mass="22307">MMIYCHANSEDLGSIYACAQWISHMLGVHVLVPEYPGYGLCQGNPCESSVNTAVLTACKWVRDVLCWDLDHIVVYGRSIGTGPAINAARLGLVGGVILVSPYTSIRDIVEEHVGAVFSWLTAGSSDWPSVEMMKEVKCPVLLIHGTTDEIIPASHSKELHRFDLGSCSFRCSPCPDLSPLSVCNSRKRLILLEKVVFRALPHSP</sequence>
<dbReference type="SUPFAM" id="SSF53474">
    <property type="entry name" value="alpha/beta-Hydrolases"/>
    <property type="match status" value="1"/>
</dbReference>
<reference evidence="2" key="2">
    <citation type="submission" date="2012-11" db="EMBL/GenBank/DDBJ databases">
        <authorList>
            <person name="Kuo A."/>
            <person name="Curtis B.A."/>
            <person name="Tanifuji G."/>
            <person name="Burki F."/>
            <person name="Gruber A."/>
            <person name="Irimia M."/>
            <person name="Maruyama S."/>
            <person name="Arias M.C."/>
            <person name="Ball S.G."/>
            <person name="Gile G.H."/>
            <person name="Hirakawa Y."/>
            <person name="Hopkins J.F."/>
            <person name="Rensing S.A."/>
            <person name="Schmutz J."/>
            <person name="Symeonidi A."/>
            <person name="Elias M."/>
            <person name="Eveleigh R.J."/>
            <person name="Herman E.K."/>
            <person name="Klute M.J."/>
            <person name="Nakayama T."/>
            <person name="Obornik M."/>
            <person name="Reyes-Prieto A."/>
            <person name="Armbrust E.V."/>
            <person name="Aves S.J."/>
            <person name="Beiko R.G."/>
            <person name="Coutinho P."/>
            <person name="Dacks J.B."/>
            <person name="Durnford D.G."/>
            <person name="Fast N.M."/>
            <person name="Green B.R."/>
            <person name="Grisdale C."/>
            <person name="Hempe F."/>
            <person name="Henrissat B."/>
            <person name="Hoppner M.P."/>
            <person name="Ishida K.-I."/>
            <person name="Kim E."/>
            <person name="Koreny L."/>
            <person name="Kroth P.G."/>
            <person name="Liu Y."/>
            <person name="Malik S.-B."/>
            <person name="Maier U.G."/>
            <person name="McRose D."/>
            <person name="Mock T."/>
            <person name="Neilson J.A."/>
            <person name="Onodera N.T."/>
            <person name="Poole A.M."/>
            <person name="Pritham E.J."/>
            <person name="Richards T.A."/>
            <person name="Rocap G."/>
            <person name="Roy S.W."/>
            <person name="Sarai C."/>
            <person name="Schaack S."/>
            <person name="Shirato S."/>
            <person name="Slamovits C.H."/>
            <person name="Spencer D.F."/>
            <person name="Suzuki S."/>
            <person name="Worden A.Z."/>
            <person name="Zauner S."/>
            <person name="Barry K."/>
            <person name="Bell C."/>
            <person name="Bharti A.K."/>
            <person name="Crow J.A."/>
            <person name="Grimwood J."/>
            <person name="Kramer R."/>
            <person name="Lindquist E."/>
            <person name="Lucas S."/>
            <person name="Salamov A."/>
            <person name="McFadden G.I."/>
            <person name="Lane C.E."/>
            <person name="Keeling P.J."/>
            <person name="Gray M.W."/>
            <person name="Grigoriev I.V."/>
            <person name="Archibald J.M."/>
        </authorList>
    </citation>
    <scope>NUCLEOTIDE SEQUENCE</scope>
    <source>
        <strain evidence="2">CCMP2712</strain>
    </source>
</reference>
<dbReference type="PANTHER" id="PTHR12277">
    <property type="entry name" value="ALPHA/BETA HYDROLASE DOMAIN-CONTAINING PROTEIN"/>
    <property type="match status" value="1"/>
</dbReference>
<dbReference type="OMA" id="DMTHTKY"/>
<reference evidence="1" key="3">
    <citation type="submission" date="2016-03" db="UniProtKB">
        <authorList>
            <consortium name="EnsemblProtists"/>
        </authorList>
    </citation>
    <scope>IDENTIFICATION</scope>
</reference>